<reference evidence="2" key="1">
    <citation type="submission" date="2016-04" db="EMBL/GenBank/DDBJ databases">
        <authorList>
            <person name="Chen L."/>
            <person name="Zhuang W."/>
            <person name="Wang G."/>
        </authorList>
    </citation>
    <scope>NUCLEOTIDE SEQUENCE [LARGE SCALE GENOMIC DNA]</scope>
    <source>
        <strain evidence="2">208</strain>
    </source>
</reference>
<organism evidence="1 2">
    <name type="scientific">Niastella populi</name>
    <dbReference type="NCBI Taxonomy" id="550983"/>
    <lineage>
        <taxon>Bacteria</taxon>
        <taxon>Pseudomonadati</taxon>
        <taxon>Bacteroidota</taxon>
        <taxon>Chitinophagia</taxon>
        <taxon>Chitinophagales</taxon>
        <taxon>Chitinophagaceae</taxon>
        <taxon>Niastella</taxon>
    </lineage>
</organism>
<accession>A0A1V9ES14</accession>
<dbReference type="Proteomes" id="UP000192276">
    <property type="component" value="Unassembled WGS sequence"/>
</dbReference>
<dbReference type="STRING" id="550983.A4R26_31245"/>
<dbReference type="AlphaFoldDB" id="A0A1V9ES14"/>
<name>A0A1V9ES14_9BACT</name>
<evidence type="ECO:0000313" key="2">
    <source>
        <dbReference type="Proteomes" id="UP000192276"/>
    </source>
</evidence>
<sequence length="137" mass="15903">MPALTGRAGNIPWTYHSRNSHSRNSSLQEQPDYNGSCFLALKIRSWLYKGNSPVDFLSLRFLAFFPPACSIEITLAGRLLVNDLFFNMEEDWRLIIEYLHTIYFTIYNRSMSMVKPLYEGGHWFALSEPYDVSQPLV</sequence>
<proteinExistence type="predicted"/>
<gene>
    <name evidence="1" type="ORF">A4R26_31245</name>
</gene>
<dbReference type="EMBL" id="LWBP01000231">
    <property type="protein sequence ID" value="OQP48920.1"/>
    <property type="molecule type" value="Genomic_DNA"/>
</dbReference>
<comment type="caution">
    <text evidence="1">The sequence shown here is derived from an EMBL/GenBank/DDBJ whole genome shotgun (WGS) entry which is preliminary data.</text>
</comment>
<evidence type="ECO:0000313" key="1">
    <source>
        <dbReference type="EMBL" id="OQP48920.1"/>
    </source>
</evidence>
<keyword evidence="2" id="KW-1185">Reference proteome</keyword>
<protein>
    <submittedName>
        <fullName evidence="1">Uncharacterized protein</fullName>
    </submittedName>
</protein>